<dbReference type="InterPro" id="IPR036864">
    <property type="entry name" value="Zn2-C6_fun-type_DNA-bd_sf"/>
</dbReference>
<dbReference type="InterPro" id="IPR021858">
    <property type="entry name" value="Fun_TF"/>
</dbReference>
<feature type="region of interest" description="Disordered" evidence="3">
    <location>
        <begin position="80"/>
        <end position="105"/>
    </location>
</feature>
<dbReference type="InterPro" id="IPR036291">
    <property type="entry name" value="NAD(P)-bd_dom_sf"/>
</dbReference>
<dbReference type="Gene3D" id="3.40.50.720">
    <property type="entry name" value="NAD(P)-binding Rossmann-like Domain"/>
    <property type="match status" value="1"/>
</dbReference>
<dbReference type="InterPro" id="IPR001138">
    <property type="entry name" value="Zn2Cys6_DnaBD"/>
</dbReference>
<dbReference type="OrthoDB" id="3251668at2759"/>
<comment type="subcellular location">
    <subcellularLocation>
        <location evidence="1">Nucleus</location>
    </subcellularLocation>
</comment>
<dbReference type="InterPro" id="IPR016040">
    <property type="entry name" value="NAD(P)-bd_dom"/>
</dbReference>
<dbReference type="CDD" id="cd00067">
    <property type="entry name" value="GAL4"/>
    <property type="match status" value="1"/>
</dbReference>
<dbReference type="GO" id="GO:0008270">
    <property type="term" value="F:zinc ion binding"/>
    <property type="evidence" value="ECO:0007669"/>
    <property type="project" value="InterPro"/>
</dbReference>
<dbReference type="Pfam" id="PF11951">
    <property type="entry name" value="Fungal_trans_2"/>
    <property type="match status" value="1"/>
</dbReference>
<evidence type="ECO:0000256" key="2">
    <source>
        <dbReference type="ARBA" id="ARBA00023242"/>
    </source>
</evidence>
<accession>A0A8H4L021</accession>
<keyword evidence="2" id="KW-0539">Nucleus</keyword>
<dbReference type="Gene3D" id="4.10.240.10">
    <property type="entry name" value="Zn(2)-C6 fungal-type DNA-binding domain"/>
    <property type="match status" value="1"/>
</dbReference>
<evidence type="ECO:0000256" key="3">
    <source>
        <dbReference type="SAM" id="MobiDB-lite"/>
    </source>
</evidence>
<dbReference type="SUPFAM" id="SSF57701">
    <property type="entry name" value="Zn2/Cys6 DNA-binding domain"/>
    <property type="match status" value="1"/>
</dbReference>
<dbReference type="PROSITE" id="PS00463">
    <property type="entry name" value="ZN2_CY6_FUNGAL_1"/>
    <property type="match status" value="1"/>
</dbReference>
<keyword evidence="6" id="KW-1185">Reference proteome</keyword>
<comment type="caution">
    <text evidence="5">The sequence shown here is derived from an EMBL/GenBank/DDBJ whole genome shotgun (WGS) entry which is preliminary data.</text>
</comment>
<dbReference type="SUPFAM" id="SSF51735">
    <property type="entry name" value="NAD(P)-binding Rossmann-fold domains"/>
    <property type="match status" value="1"/>
</dbReference>
<dbReference type="EMBL" id="JAADYS010002218">
    <property type="protein sequence ID" value="KAF4459237.1"/>
    <property type="molecule type" value="Genomic_DNA"/>
</dbReference>
<evidence type="ECO:0000256" key="1">
    <source>
        <dbReference type="ARBA" id="ARBA00004123"/>
    </source>
</evidence>
<dbReference type="PANTHER" id="PTHR37534:SF20">
    <property type="entry name" value="PRO1A C6 ZINK-FINGER PROTEIN"/>
    <property type="match status" value="1"/>
</dbReference>
<evidence type="ECO:0000313" key="6">
    <source>
        <dbReference type="Proteomes" id="UP000554235"/>
    </source>
</evidence>
<name>A0A8H4L021_9HYPO</name>
<dbReference type="PANTHER" id="PTHR37534">
    <property type="entry name" value="TRANSCRIPTIONAL ACTIVATOR PROTEIN UGA3"/>
    <property type="match status" value="1"/>
</dbReference>
<feature type="compositionally biased region" description="Polar residues" evidence="3">
    <location>
        <begin position="80"/>
        <end position="91"/>
    </location>
</feature>
<dbReference type="AlphaFoldDB" id="A0A8H4L021"/>
<proteinExistence type="predicted"/>
<dbReference type="Pfam" id="PF00172">
    <property type="entry name" value="Zn_clus"/>
    <property type="match status" value="1"/>
</dbReference>
<protein>
    <submittedName>
        <fullName evidence="5">C6 zink-finger PRO1A</fullName>
    </submittedName>
</protein>
<feature type="domain" description="Zn(2)-C6 fungal-type" evidence="4">
    <location>
        <begin position="5"/>
        <end position="35"/>
    </location>
</feature>
<dbReference type="SMART" id="SM00066">
    <property type="entry name" value="GAL4"/>
    <property type="match status" value="1"/>
</dbReference>
<organism evidence="5 6">
    <name type="scientific">Fusarium albosuccineum</name>
    <dbReference type="NCBI Taxonomy" id="1237068"/>
    <lineage>
        <taxon>Eukaryota</taxon>
        <taxon>Fungi</taxon>
        <taxon>Dikarya</taxon>
        <taxon>Ascomycota</taxon>
        <taxon>Pezizomycotina</taxon>
        <taxon>Sordariomycetes</taxon>
        <taxon>Hypocreomycetidae</taxon>
        <taxon>Hypocreales</taxon>
        <taxon>Nectriaceae</taxon>
        <taxon>Fusarium</taxon>
        <taxon>Fusarium decemcellulare species complex</taxon>
    </lineage>
</organism>
<gene>
    <name evidence="5" type="ORF">FALBO_14009</name>
</gene>
<dbReference type="Pfam" id="PF13460">
    <property type="entry name" value="NAD_binding_10"/>
    <property type="match status" value="1"/>
</dbReference>
<evidence type="ECO:0000259" key="4">
    <source>
        <dbReference type="PROSITE" id="PS50048"/>
    </source>
</evidence>
<dbReference type="GO" id="GO:0000981">
    <property type="term" value="F:DNA-binding transcription factor activity, RNA polymerase II-specific"/>
    <property type="evidence" value="ECO:0007669"/>
    <property type="project" value="InterPro"/>
</dbReference>
<evidence type="ECO:0000313" key="5">
    <source>
        <dbReference type="EMBL" id="KAF4459237.1"/>
    </source>
</evidence>
<sequence>MSSPACWTCRLRRKKCDRARPICESCANLDIDCHYSAARPDWMDGGRRQAEMTKVVRAQVREGSSSRRDKSFGVQVLPLGQTSSGQSSAAPANSKPDSPPKPVHISTQEEVDDFLLALYLDTVFPSLFPWYQPSSLSGGRSWLLALLKGQKAIRHTAISTGAYYWALSLAKDASHTLRTPCEQYVWDTMAMHMDSSMQIIRQDMNSPSSAKVDVFHQTHLFGSVVQLLIFETTLAKGSDWKMHLTAAVALFNDIFAHHGMKHGRHDLGSVLIAMQQERSMFEGIKLGFSLWTADQAAFQFFSAFLIFADIISSISLGSAPQLGHCYEDLIADDHSCQDEQGLMLQMEDYVGCPGWVLISIGEISRLESWKHSGQYSGCAEELHNQAKGLEKKLQDGLASISGSDPQVKTPSRALVAKMWIHAAILHLTVVVEGWQPSHPTITHHVQSISHLLETIPWHLSLRSIMWPFCVAGCLASQDQEHIFRSAVAAMGPFQAFGTAKQALGLMERLDPLLPDISLYSISNMTVVAVAGGSGHVGRAIVETLAQSPSLNVIVLGRKPSSDKTDGSIHLVVDYTNVNTLANVLKQHDVHTVISTIQVANEEASSSEVNLIKAAAQASVQRFIVSGWGSLPSEMSPTSAFQRASVEQLRSTALEWTRFAVGYFLDCYGLDLKTHIPPLSLAIDIANKKAAIPGTGNEPIAFTYSYCYGEKSTWNGFLKVAEQVTGASFDTTYDSLEKLQKGEMTELPTHKAELAKSPFPAELTRQLLALLGMWSVAGQFDIPIEGSLNSKYPHIKPLTIREALRQRM</sequence>
<dbReference type="PROSITE" id="PS50048">
    <property type="entry name" value="ZN2_CY6_FUNGAL_2"/>
    <property type="match status" value="1"/>
</dbReference>
<dbReference type="Proteomes" id="UP000554235">
    <property type="component" value="Unassembled WGS sequence"/>
</dbReference>
<reference evidence="5 6" key="1">
    <citation type="submission" date="2020-01" db="EMBL/GenBank/DDBJ databases">
        <title>Identification and distribution of gene clusters putatively required for synthesis of sphingolipid metabolism inhibitors in phylogenetically diverse species of the filamentous fungus Fusarium.</title>
        <authorList>
            <person name="Kim H.-S."/>
            <person name="Busman M."/>
            <person name="Brown D.W."/>
            <person name="Divon H."/>
            <person name="Uhlig S."/>
            <person name="Proctor R.H."/>
        </authorList>
    </citation>
    <scope>NUCLEOTIDE SEQUENCE [LARGE SCALE GENOMIC DNA]</scope>
    <source>
        <strain evidence="5 6">NRRL 20459</strain>
    </source>
</reference>
<dbReference type="GO" id="GO:0005634">
    <property type="term" value="C:nucleus"/>
    <property type="evidence" value="ECO:0007669"/>
    <property type="project" value="UniProtKB-SubCell"/>
</dbReference>